<dbReference type="Proteomes" id="UP000251205">
    <property type="component" value="Unassembled WGS sequence"/>
</dbReference>
<evidence type="ECO:0000313" key="1">
    <source>
        <dbReference type="EMBL" id="RAX41166.1"/>
    </source>
</evidence>
<organism evidence="1 2">
    <name type="scientific">Rhizobium tropici</name>
    <dbReference type="NCBI Taxonomy" id="398"/>
    <lineage>
        <taxon>Bacteria</taxon>
        <taxon>Pseudomonadati</taxon>
        <taxon>Pseudomonadota</taxon>
        <taxon>Alphaproteobacteria</taxon>
        <taxon>Hyphomicrobiales</taxon>
        <taxon>Rhizobiaceae</taxon>
        <taxon>Rhizobium/Agrobacterium group</taxon>
        <taxon>Rhizobium</taxon>
    </lineage>
</organism>
<comment type="caution">
    <text evidence="1">The sequence shown here is derived from an EMBL/GenBank/DDBJ whole genome shotgun (WGS) entry which is preliminary data.</text>
</comment>
<gene>
    <name evidence="1" type="ORF">DQ393_12930</name>
</gene>
<dbReference type="EMBL" id="QMKK01000032">
    <property type="protein sequence ID" value="RAX41166.1"/>
    <property type="molecule type" value="Genomic_DNA"/>
</dbReference>
<evidence type="ECO:0000313" key="2">
    <source>
        <dbReference type="Proteomes" id="UP000251205"/>
    </source>
</evidence>
<dbReference type="AlphaFoldDB" id="A0A329YCI5"/>
<name>A0A329YCI5_RHITR</name>
<proteinExistence type="predicted"/>
<protein>
    <submittedName>
        <fullName evidence="1">Uncharacterized protein</fullName>
    </submittedName>
</protein>
<sequence>MKVFTTDKTELMTISSIEAKDADLLIKGKIFGAMPMSAVITPEQARLAFRLLTPRLIWFLLRLPFKRTQGEKK</sequence>
<reference evidence="1 2" key="1">
    <citation type="submission" date="2018-06" db="EMBL/GenBank/DDBJ databases">
        <title>Whole Genome Sequence of an efficient microsymbiont, Rhizobium tropici.</title>
        <authorList>
            <person name="Srinivasan R."/>
            <person name="Singh H.V."/>
            <person name="Srivastava R."/>
            <person name="Kumari B."/>
            <person name="Radhakrishna A."/>
        </authorList>
    </citation>
    <scope>NUCLEOTIDE SEQUENCE [LARGE SCALE GENOMIC DNA]</scope>
    <source>
        <strain evidence="1 2">IGFRI Rhizo-19</strain>
    </source>
</reference>
<dbReference type="RefSeq" id="WP_112342182.1">
    <property type="nucleotide sequence ID" value="NZ_QMKK01000032.1"/>
</dbReference>
<dbReference type="OrthoDB" id="9181296at2"/>
<accession>A0A329YCI5</accession>